<comment type="function">
    <text evidence="4">Catalyzes the hydrolysis of a non-reducing terminal alpha-L-arabinopyranosidic linkage in ginsenoside Rb2 (alpha-L-arabinopyranosyl-(1-&gt;6)-alpha-D-glucopyranosyl) to release alpha-D-glucopyranosyl (Rd). It is not able to hydrolyze alpha-L-arabinofuranosyl-(1-&gt;6)-alpha-D-glucopyranosyl (Rc).</text>
</comment>
<dbReference type="InterPro" id="IPR005084">
    <property type="entry name" value="CBM6"/>
</dbReference>
<evidence type="ECO:0000259" key="7">
    <source>
        <dbReference type="PROSITE" id="PS51175"/>
    </source>
</evidence>
<protein>
    <recommendedName>
        <fullName evidence="5">Exo-alpha-(1-&gt;6)-L-arabinopyranosidase</fullName>
    </recommendedName>
</protein>
<proteinExistence type="inferred from homology"/>
<dbReference type="PANTHER" id="PTHR42721">
    <property type="entry name" value="SUGAR HYDROLASE-RELATED"/>
    <property type="match status" value="1"/>
</dbReference>
<dbReference type="InterPro" id="IPR026891">
    <property type="entry name" value="Fn3-like"/>
</dbReference>
<dbReference type="Pfam" id="PF03422">
    <property type="entry name" value="CBM_6"/>
    <property type="match status" value="1"/>
</dbReference>
<dbReference type="PRINTS" id="PR00133">
    <property type="entry name" value="GLHYDRLASE3"/>
</dbReference>
<evidence type="ECO:0000256" key="6">
    <source>
        <dbReference type="SAM" id="SignalP"/>
    </source>
</evidence>
<dbReference type="InterPro" id="IPR001764">
    <property type="entry name" value="Glyco_hydro_3_N"/>
</dbReference>
<evidence type="ECO:0000256" key="1">
    <source>
        <dbReference type="ARBA" id="ARBA00005336"/>
    </source>
</evidence>
<evidence type="ECO:0000313" key="8">
    <source>
        <dbReference type="EMBL" id="MBB5135167.1"/>
    </source>
</evidence>
<reference evidence="8 9" key="1">
    <citation type="submission" date="2020-08" db="EMBL/GenBank/DDBJ databases">
        <title>Genomic Encyclopedia of Type Strains, Phase IV (KMG-IV): sequencing the most valuable type-strain genomes for metagenomic binning, comparative biology and taxonomic classification.</title>
        <authorList>
            <person name="Goeker M."/>
        </authorList>
    </citation>
    <scope>NUCLEOTIDE SEQUENCE [LARGE SCALE GENOMIC DNA]</scope>
    <source>
        <strain evidence="8 9">DSM 45615</strain>
    </source>
</reference>
<dbReference type="GO" id="GO:0045493">
    <property type="term" value="P:xylan catabolic process"/>
    <property type="evidence" value="ECO:0007669"/>
    <property type="project" value="InterPro"/>
</dbReference>
<evidence type="ECO:0000313" key="9">
    <source>
        <dbReference type="Proteomes" id="UP000578449"/>
    </source>
</evidence>
<keyword evidence="8" id="KW-0326">Glycosidase</keyword>
<keyword evidence="9" id="KW-1185">Reference proteome</keyword>
<dbReference type="SUPFAM" id="SSF49785">
    <property type="entry name" value="Galactose-binding domain-like"/>
    <property type="match status" value="1"/>
</dbReference>
<dbReference type="InterPro" id="IPR044993">
    <property type="entry name" value="BXL"/>
</dbReference>
<evidence type="ECO:0000256" key="4">
    <source>
        <dbReference type="ARBA" id="ARBA00058905"/>
    </source>
</evidence>
<dbReference type="Pfam" id="PF00933">
    <property type="entry name" value="Glyco_hydro_3"/>
    <property type="match status" value="1"/>
</dbReference>
<dbReference type="Gene3D" id="3.20.20.300">
    <property type="entry name" value="Glycoside hydrolase, family 3, N-terminal domain"/>
    <property type="match status" value="1"/>
</dbReference>
<dbReference type="Pfam" id="PF14310">
    <property type="entry name" value="Fn3-like"/>
    <property type="match status" value="1"/>
</dbReference>
<dbReference type="Gene3D" id="2.60.120.260">
    <property type="entry name" value="Galactose-binding domain-like"/>
    <property type="match status" value="1"/>
</dbReference>
<dbReference type="PROSITE" id="PS51318">
    <property type="entry name" value="TAT"/>
    <property type="match status" value="1"/>
</dbReference>
<organism evidence="8 9">
    <name type="scientific">Thermocatellispora tengchongensis</name>
    <dbReference type="NCBI Taxonomy" id="1073253"/>
    <lineage>
        <taxon>Bacteria</taxon>
        <taxon>Bacillati</taxon>
        <taxon>Actinomycetota</taxon>
        <taxon>Actinomycetes</taxon>
        <taxon>Streptosporangiales</taxon>
        <taxon>Streptosporangiaceae</taxon>
        <taxon>Thermocatellispora</taxon>
    </lineage>
</organism>
<keyword evidence="3 8" id="KW-0378">Hydrolase</keyword>
<dbReference type="SMART" id="SM01217">
    <property type="entry name" value="Fn3_like"/>
    <property type="match status" value="1"/>
</dbReference>
<dbReference type="GO" id="GO:0046556">
    <property type="term" value="F:alpha-L-arabinofuranosidase activity"/>
    <property type="evidence" value="ECO:0007669"/>
    <property type="project" value="TreeGrafter"/>
</dbReference>
<dbReference type="SUPFAM" id="SSF51445">
    <property type="entry name" value="(Trans)glycosidases"/>
    <property type="match status" value="1"/>
</dbReference>
<dbReference type="InterPro" id="IPR002772">
    <property type="entry name" value="Glyco_hydro_3_C"/>
</dbReference>
<feature type="domain" description="CBM6" evidence="7">
    <location>
        <begin position="868"/>
        <end position="987"/>
    </location>
</feature>
<dbReference type="InterPro" id="IPR017853">
    <property type="entry name" value="GH"/>
</dbReference>
<dbReference type="InterPro" id="IPR036881">
    <property type="entry name" value="Glyco_hydro_3_C_sf"/>
</dbReference>
<feature type="signal peptide" evidence="6">
    <location>
        <begin position="1"/>
        <end position="26"/>
    </location>
</feature>
<gene>
    <name evidence="8" type="ORF">HNP84_004903</name>
</gene>
<dbReference type="SUPFAM" id="SSF52279">
    <property type="entry name" value="Beta-D-glucan exohydrolase, C-terminal domain"/>
    <property type="match status" value="1"/>
</dbReference>
<dbReference type="GO" id="GO:0008422">
    <property type="term" value="F:beta-glucosidase activity"/>
    <property type="evidence" value="ECO:0007669"/>
    <property type="project" value="UniProtKB-ARBA"/>
</dbReference>
<dbReference type="InterPro" id="IPR006311">
    <property type="entry name" value="TAT_signal"/>
</dbReference>
<dbReference type="InterPro" id="IPR006584">
    <property type="entry name" value="Cellulose-bd_IV"/>
</dbReference>
<dbReference type="PANTHER" id="PTHR42721:SF3">
    <property type="entry name" value="BETA-D-XYLOSIDASE 5-RELATED"/>
    <property type="match status" value="1"/>
</dbReference>
<dbReference type="Proteomes" id="UP000578449">
    <property type="component" value="Unassembled WGS sequence"/>
</dbReference>
<evidence type="ECO:0000256" key="5">
    <source>
        <dbReference type="ARBA" id="ARBA00074219"/>
    </source>
</evidence>
<name>A0A840PDC5_9ACTN</name>
<dbReference type="InterPro" id="IPR008999">
    <property type="entry name" value="Actin-crosslinking"/>
</dbReference>
<dbReference type="CDD" id="cd23343">
    <property type="entry name" value="beta-trefoil_FSCN_BglX-like"/>
    <property type="match status" value="1"/>
</dbReference>
<dbReference type="FunFam" id="2.60.40.10:FF:000495">
    <property type="entry name" value="Periplasmic beta-glucosidase"/>
    <property type="match status" value="1"/>
</dbReference>
<dbReference type="Gene3D" id="2.60.120.380">
    <property type="match status" value="1"/>
</dbReference>
<dbReference type="GO" id="GO:0031222">
    <property type="term" value="P:arabinan catabolic process"/>
    <property type="evidence" value="ECO:0007669"/>
    <property type="project" value="TreeGrafter"/>
</dbReference>
<dbReference type="InterPro" id="IPR008979">
    <property type="entry name" value="Galactose-bd-like_sf"/>
</dbReference>
<dbReference type="InterPro" id="IPR013783">
    <property type="entry name" value="Ig-like_fold"/>
</dbReference>
<accession>A0A840PDC5</accession>
<comment type="caution">
    <text evidence="8">The sequence shown here is derived from an EMBL/GenBank/DDBJ whole genome shotgun (WGS) entry which is preliminary data.</text>
</comment>
<sequence length="987" mass="105473">MSSRRPLLSAAVALGLVAGLCTPARAAEDLPFRDPALPLAQRVDDLLGRLTLDEKISLLHQYQPPIERLGIGLFKTGTEALHGVAWSTDYDDNGNVVTANGTVFPQAVGLASTWDPELIHKVGSAVGDEARGFNARDPRVWGLNLWAPVVNLLRDPRWGRNEEGYSEDPHLTGAISTAYAAGMRGPDPDHLKTAPTLKHYLANNNEIRRDTTSSNLRPRVKKEYDEAAFRPAIESDAATGVMAAYNLVNGRPATVLPDLGEEVRSWTGRTLFNVTDAGAPNNLVGSQGYYPSLTEGNAATLKAGLDSFTTDNTNAEPTTTAIRTALSKGLLAESDVDTAVRHILSIRFRLGEFDPGGGPYGKIGESAIGTPEHRALARRTAAEAMVLLKNAGKTLPLDPARTRKVAVIGPLTQTVYTDWYSGGLPYRVTPLDGIKARLGSGASVTATEGVDRIALKEVTTGKYVSAGTGAGAALKVGATAAGDTEKFDVFDWGQGVLTLRSVANGKYVGYNWSTFVNDQDQPNGWFVMQQFKLEEQPDGTYAARYAGYEKAHDWSGPNHYLTVGPDGTLTLGSPTAEGAARFTKEVVADGARGAAEAAKGADAAVVVVGSMPFINGREDHDRTSMALAEGQSELIKAVRAANPNTIVVVQNSYPTTLNWEQANVPAIVWTSHAGQETGNALADVLFGAVNPAGRLTQTWYRSESDLPDILEYDIVKAQRTYLYYKGDPLYAFGHGLSYTSFRYGPLRLSSGTIGADGTVTVSVDVTNTGSRAGQEVVQLYGHQRASRDPQPVKELHAFQKVSLKPGQTRTVSLKVRAADLAHWDVTRNKWVVESATHDIMVGSSSADIRRKAALRVRGETIPARDLSKPTRAVDFDDYQGVELVDESKARGDAVGASAGDWIEFAGSALNARTFTAQVARPAAGTASVQIRAGDPVRGRLLGTATVPSTGDKYAYTTVTAPLTGATGKQDVYLVFTGDLRISSFTLG</sequence>
<dbReference type="Gene3D" id="3.40.50.1700">
    <property type="entry name" value="Glycoside hydrolase family 3 C-terminal domain"/>
    <property type="match status" value="1"/>
</dbReference>
<dbReference type="InterPro" id="IPR036962">
    <property type="entry name" value="Glyco_hydro_3_N_sf"/>
</dbReference>
<feature type="chain" id="PRO_5032369682" description="Exo-alpha-(1-&gt;6)-L-arabinopyranosidase" evidence="6">
    <location>
        <begin position="27"/>
        <end position="987"/>
    </location>
</feature>
<dbReference type="SUPFAM" id="SSF50405">
    <property type="entry name" value="Actin-crosslinking proteins"/>
    <property type="match status" value="1"/>
</dbReference>
<dbReference type="SMART" id="SM00606">
    <property type="entry name" value="CBD_IV"/>
    <property type="match status" value="1"/>
</dbReference>
<dbReference type="GO" id="GO:0009044">
    <property type="term" value="F:xylan 1,4-beta-xylosidase activity"/>
    <property type="evidence" value="ECO:0007669"/>
    <property type="project" value="InterPro"/>
</dbReference>
<dbReference type="Pfam" id="PF01915">
    <property type="entry name" value="Glyco_hydro_3_C"/>
    <property type="match status" value="1"/>
</dbReference>
<keyword evidence="2 6" id="KW-0732">Signal</keyword>
<comment type="similarity">
    <text evidence="1">Belongs to the glycosyl hydrolase 3 family.</text>
</comment>
<evidence type="ECO:0000256" key="3">
    <source>
        <dbReference type="ARBA" id="ARBA00022801"/>
    </source>
</evidence>
<dbReference type="RefSeq" id="WP_185052119.1">
    <property type="nucleotide sequence ID" value="NZ_BAABIX010000015.1"/>
</dbReference>
<dbReference type="EMBL" id="JACHGN010000010">
    <property type="protein sequence ID" value="MBB5135167.1"/>
    <property type="molecule type" value="Genomic_DNA"/>
</dbReference>
<evidence type="ECO:0000256" key="2">
    <source>
        <dbReference type="ARBA" id="ARBA00022729"/>
    </source>
</evidence>
<dbReference type="PROSITE" id="PS51175">
    <property type="entry name" value="CBM6"/>
    <property type="match status" value="1"/>
</dbReference>
<dbReference type="GO" id="GO:0030246">
    <property type="term" value="F:carbohydrate binding"/>
    <property type="evidence" value="ECO:0007669"/>
    <property type="project" value="InterPro"/>
</dbReference>
<dbReference type="AlphaFoldDB" id="A0A840PDC5"/>
<dbReference type="Gene3D" id="2.60.40.10">
    <property type="entry name" value="Immunoglobulins"/>
    <property type="match status" value="1"/>
</dbReference>
<dbReference type="CDD" id="cd04084">
    <property type="entry name" value="CBM6_xylanase-like"/>
    <property type="match status" value="1"/>
</dbReference>